<protein>
    <recommendedName>
        <fullName evidence="5">Cytochrome c domain-containing protein</fullName>
    </recommendedName>
</protein>
<keyword evidence="2" id="KW-0732">Signal</keyword>
<name>A0ABT5AZ06_9BACT</name>
<dbReference type="EMBL" id="JAQNDN010000001">
    <property type="protein sequence ID" value="MDC0666172.1"/>
    <property type="molecule type" value="Genomic_DNA"/>
</dbReference>
<feature type="chain" id="PRO_5045603959" description="Cytochrome c domain-containing protein" evidence="2">
    <location>
        <begin position="18"/>
        <end position="196"/>
    </location>
</feature>
<evidence type="ECO:0008006" key="5">
    <source>
        <dbReference type="Google" id="ProtNLM"/>
    </source>
</evidence>
<evidence type="ECO:0000256" key="1">
    <source>
        <dbReference type="SAM" id="MobiDB-lite"/>
    </source>
</evidence>
<gene>
    <name evidence="3" type="ORF">POL58_00415</name>
</gene>
<dbReference type="RefSeq" id="WP_271993600.1">
    <property type="nucleotide sequence ID" value="NZ_JAQNDN010000001.1"/>
</dbReference>
<feature type="signal peptide" evidence="2">
    <location>
        <begin position="1"/>
        <end position="17"/>
    </location>
</feature>
<evidence type="ECO:0000313" key="3">
    <source>
        <dbReference type="EMBL" id="MDC0666172.1"/>
    </source>
</evidence>
<organism evidence="3 4">
    <name type="scientific">Nannocystis radixulma</name>
    <dbReference type="NCBI Taxonomy" id="2995305"/>
    <lineage>
        <taxon>Bacteria</taxon>
        <taxon>Pseudomonadati</taxon>
        <taxon>Myxococcota</taxon>
        <taxon>Polyangia</taxon>
        <taxon>Nannocystales</taxon>
        <taxon>Nannocystaceae</taxon>
        <taxon>Nannocystis</taxon>
    </lineage>
</organism>
<comment type="caution">
    <text evidence="3">The sequence shown here is derived from an EMBL/GenBank/DDBJ whole genome shotgun (WGS) entry which is preliminary data.</text>
</comment>
<proteinExistence type="predicted"/>
<dbReference type="Proteomes" id="UP001217838">
    <property type="component" value="Unassembled WGS sequence"/>
</dbReference>
<accession>A0ABT5AZ06</accession>
<keyword evidence="4" id="KW-1185">Reference proteome</keyword>
<feature type="region of interest" description="Disordered" evidence="1">
    <location>
        <begin position="32"/>
        <end position="88"/>
    </location>
</feature>
<reference evidence="3 4" key="1">
    <citation type="submission" date="2022-11" db="EMBL/GenBank/DDBJ databases">
        <title>Minimal conservation of predation-associated metabolite biosynthetic gene clusters underscores biosynthetic potential of Myxococcota including descriptions for ten novel species: Archangium lansinium sp. nov., Myxococcus landrumus sp. nov., Nannocystis bai.</title>
        <authorList>
            <person name="Ahearne A."/>
            <person name="Stevens C."/>
            <person name="Dowd S."/>
        </authorList>
    </citation>
    <scope>NUCLEOTIDE SEQUENCE [LARGE SCALE GENOMIC DNA]</scope>
    <source>
        <strain evidence="3 4">NCELM</strain>
    </source>
</reference>
<evidence type="ECO:0000256" key="2">
    <source>
        <dbReference type="SAM" id="SignalP"/>
    </source>
</evidence>
<feature type="compositionally biased region" description="Low complexity" evidence="1">
    <location>
        <begin position="36"/>
        <end position="69"/>
    </location>
</feature>
<evidence type="ECO:0000313" key="4">
    <source>
        <dbReference type="Proteomes" id="UP001217838"/>
    </source>
</evidence>
<sequence>MNSVSLSWIASARKASLALVALLPVVVGCDKDDGTGSDTDTAANTDSTDATTNNNTMTAPTTSDGTDTTGDTDDTDTAPTTTGGPIDVDYETDIQTIWDASCTTGCHTAGGTAASWFVITPGDSHGALVGKNALELQTMQLIAPGDREASYLWHKINNTHIDVGGSGTPMPPPPAEALSSDELAKIGAWIDAGANP</sequence>